<sequence>MSITTQTPRTRKKPALDSSTCLRKVHVDVPALIGIIKHRLELDFDPQEWQGALIHKIVEGYGSIFCAGTGYGKNLIFEVAVFERTKTFIMIEALSK</sequence>
<accession>A0AAV5AL24</accession>
<protein>
    <submittedName>
        <fullName evidence="1">Uncharacterized protein</fullName>
    </submittedName>
</protein>
<organism evidence="1 2">
    <name type="scientific">Clathrus columnatus</name>
    <dbReference type="NCBI Taxonomy" id="1419009"/>
    <lineage>
        <taxon>Eukaryota</taxon>
        <taxon>Fungi</taxon>
        <taxon>Dikarya</taxon>
        <taxon>Basidiomycota</taxon>
        <taxon>Agaricomycotina</taxon>
        <taxon>Agaricomycetes</taxon>
        <taxon>Phallomycetidae</taxon>
        <taxon>Phallales</taxon>
        <taxon>Clathraceae</taxon>
        <taxon>Clathrus</taxon>
    </lineage>
</organism>
<dbReference type="AlphaFoldDB" id="A0AAV5AL24"/>
<keyword evidence="2" id="KW-1185">Reference proteome</keyword>
<gene>
    <name evidence="1" type="ORF">Clacol_007836</name>
</gene>
<dbReference type="EMBL" id="BPWL01000008">
    <property type="protein sequence ID" value="GJJ13580.1"/>
    <property type="molecule type" value="Genomic_DNA"/>
</dbReference>
<proteinExistence type="predicted"/>
<dbReference type="Proteomes" id="UP001050691">
    <property type="component" value="Unassembled WGS sequence"/>
</dbReference>
<evidence type="ECO:0000313" key="1">
    <source>
        <dbReference type="EMBL" id="GJJ13580.1"/>
    </source>
</evidence>
<reference evidence="1" key="1">
    <citation type="submission" date="2021-10" db="EMBL/GenBank/DDBJ databases">
        <title>De novo Genome Assembly of Clathrus columnatus (Basidiomycota, Fungi) Using Illumina and Nanopore Sequence Data.</title>
        <authorList>
            <person name="Ogiso-Tanaka E."/>
            <person name="Itagaki H."/>
            <person name="Hosoya T."/>
            <person name="Hosaka K."/>
        </authorList>
    </citation>
    <scope>NUCLEOTIDE SEQUENCE</scope>
    <source>
        <strain evidence="1">MO-923</strain>
    </source>
</reference>
<name>A0AAV5AL24_9AGAM</name>
<evidence type="ECO:0000313" key="2">
    <source>
        <dbReference type="Proteomes" id="UP001050691"/>
    </source>
</evidence>
<comment type="caution">
    <text evidence="1">The sequence shown here is derived from an EMBL/GenBank/DDBJ whole genome shotgun (WGS) entry which is preliminary data.</text>
</comment>